<organism evidence="8 9">
    <name type="scientific">Spirochaeta africana (strain ATCC 700263 / DSM 8902 / Z-7692)</name>
    <dbReference type="NCBI Taxonomy" id="889378"/>
    <lineage>
        <taxon>Bacteria</taxon>
        <taxon>Pseudomonadati</taxon>
        <taxon>Spirochaetota</taxon>
        <taxon>Spirochaetia</taxon>
        <taxon>Spirochaetales</taxon>
        <taxon>Spirochaetaceae</taxon>
        <taxon>Spirochaeta</taxon>
    </lineage>
</organism>
<evidence type="ECO:0000259" key="7">
    <source>
        <dbReference type="Pfam" id="PF04024"/>
    </source>
</evidence>
<evidence type="ECO:0000256" key="5">
    <source>
        <dbReference type="ARBA" id="ARBA00023136"/>
    </source>
</evidence>
<accession>H9UII3</accession>
<dbReference type="InterPro" id="IPR007168">
    <property type="entry name" value="Phageshock_PspC_N"/>
</dbReference>
<keyword evidence="3 6" id="KW-0812">Transmembrane</keyword>
<evidence type="ECO:0000256" key="1">
    <source>
        <dbReference type="ARBA" id="ARBA00004162"/>
    </source>
</evidence>
<dbReference type="RefSeq" id="WP_014455314.1">
    <property type="nucleotide sequence ID" value="NC_017098.1"/>
</dbReference>
<feature type="transmembrane region" description="Helical" evidence="6">
    <location>
        <begin position="30"/>
        <end position="55"/>
    </location>
</feature>
<dbReference type="GO" id="GO:0005886">
    <property type="term" value="C:plasma membrane"/>
    <property type="evidence" value="ECO:0007669"/>
    <property type="project" value="UniProtKB-SubCell"/>
</dbReference>
<name>H9UII3_SPIAZ</name>
<evidence type="ECO:0000313" key="8">
    <source>
        <dbReference type="EMBL" id="AFG37326.1"/>
    </source>
</evidence>
<protein>
    <submittedName>
        <fullName evidence="8">Putative stress-responsive transcriptional regulator</fullName>
    </submittedName>
</protein>
<keyword evidence="2" id="KW-1003">Cell membrane</keyword>
<evidence type="ECO:0000256" key="2">
    <source>
        <dbReference type="ARBA" id="ARBA00022475"/>
    </source>
</evidence>
<dbReference type="EMBL" id="CP003282">
    <property type="protein sequence ID" value="AFG37326.1"/>
    <property type="molecule type" value="Genomic_DNA"/>
</dbReference>
<feature type="domain" description="Phage shock protein PspC N-terminal" evidence="7">
    <location>
        <begin position="2"/>
        <end position="57"/>
    </location>
</feature>
<evidence type="ECO:0000313" key="9">
    <source>
        <dbReference type="Proteomes" id="UP000007383"/>
    </source>
</evidence>
<keyword evidence="4 6" id="KW-1133">Transmembrane helix</keyword>
<comment type="subcellular location">
    <subcellularLocation>
        <location evidence="1">Cell membrane</location>
        <topology evidence="1">Single-pass membrane protein</topology>
    </subcellularLocation>
</comment>
<dbReference type="Proteomes" id="UP000007383">
    <property type="component" value="Chromosome"/>
</dbReference>
<dbReference type="AlphaFoldDB" id="H9UII3"/>
<sequence>MSLRRSSYDRVLGGVCGGIARSLDIPSSTVRLVCVLAVALGGLSLWVYIIAWMLIPADTF</sequence>
<dbReference type="InterPro" id="IPR052027">
    <property type="entry name" value="PspC"/>
</dbReference>
<reference evidence="9" key="1">
    <citation type="journal article" date="2013" name="Stand. Genomic Sci.">
        <title>Complete genome sequence of the halophilic bacterium Spirochaeta africana type strain (Z-7692(T)) from the alkaline Lake Magadi in the East African Rift.</title>
        <authorList>
            <person name="Liolos K."/>
            <person name="Abt B."/>
            <person name="Scheuner C."/>
            <person name="Teshima H."/>
            <person name="Held B."/>
            <person name="Lapidus A."/>
            <person name="Nolan M."/>
            <person name="Lucas S."/>
            <person name="Deshpande S."/>
            <person name="Cheng J.F."/>
            <person name="Tapia R."/>
            <person name="Goodwin L.A."/>
            <person name="Pitluck S."/>
            <person name="Pagani I."/>
            <person name="Ivanova N."/>
            <person name="Mavromatis K."/>
            <person name="Mikhailova N."/>
            <person name="Huntemann M."/>
            <person name="Pati A."/>
            <person name="Chen A."/>
            <person name="Palaniappan K."/>
            <person name="Land M."/>
            <person name="Rohde M."/>
            <person name="Tindall B.J."/>
            <person name="Detter J.C."/>
            <person name="Goker M."/>
            <person name="Bristow J."/>
            <person name="Eisen J.A."/>
            <person name="Markowitz V."/>
            <person name="Hugenholtz P."/>
            <person name="Woyke T."/>
            <person name="Klenk H.P."/>
            <person name="Kyrpides N.C."/>
        </authorList>
    </citation>
    <scope>NUCLEOTIDE SEQUENCE</scope>
    <source>
        <strain evidence="9">ATCC 700263 / DSM 8902 / Z-7692</strain>
    </source>
</reference>
<evidence type="ECO:0000256" key="6">
    <source>
        <dbReference type="SAM" id="Phobius"/>
    </source>
</evidence>
<dbReference type="Pfam" id="PF04024">
    <property type="entry name" value="PspC"/>
    <property type="match status" value="1"/>
</dbReference>
<dbReference type="PATRIC" id="fig|889378.3.peg.1254"/>
<keyword evidence="5 6" id="KW-0472">Membrane</keyword>
<dbReference type="PANTHER" id="PTHR33885:SF3">
    <property type="entry name" value="PHAGE SHOCK PROTEIN C"/>
    <property type="match status" value="1"/>
</dbReference>
<keyword evidence="9" id="KW-1185">Reference proteome</keyword>
<proteinExistence type="predicted"/>
<evidence type="ECO:0000256" key="4">
    <source>
        <dbReference type="ARBA" id="ARBA00022989"/>
    </source>
</evidence>
<gene>
    <name evidence="8" type="ordered locus">Spiaf_1251</name>
</gene>
<evidence type="ECO:0000256" key="3">
    <source>
        <dbReference type="ARBA" id="ARBA00022692"/>
    </source>
</evidence>
<dbReference type="KEGG" id="sfc:Spiaf_1251"/>
<dbReference type="eggNOG" id="COG1983">
    <property type="taxonomic scope" value="Bacteria"/>
</dbReference>
<dbReference type="HOGENOM" id="CLU_143433_4_0_12"/>
<dbReference type="PANTHER" id="PTHR33885">
    <property type="entry name" value="PHAGE SHOCK PROTEIN C"/>
    <property type="match status" value="1"/>
</dbReference>
<dbReference type="STRING" id="889378.Spiaf_1251"/>